<evidence type="ECO:0000256" key="1">
    <source>
        <dbReference type="SAM" id="MobiDB-lite"/>
    </source>
</evidence>
<dbReference type="Pfam" id="PF12647">
    <property type="entry name" value="RNHCP"/>
    <property type="match status" value="1"/>
</dbReference>
<sequence length="250" mass="27627">MNRVPRAPQPGTRTPKAPGRGKNERNPAPSSPRPRRLAGGGTIATHRTNAKKKAARNTAFRCVHCHAQVPLHTGGGFRNHCPFCLHSVHVDVLPGDRGADCGGLLVPIAVDYHSKKGYQLVHRCTRCGATRRNRTATNTRSPTTWTASSTSCTAESAAPPGRHCSARWYRLHRTESLTAHAAAHGQPGYRDQIRRRIRALMRPRAVVESNLSRIVEAIPLLEMGEIGRRNAIQWFRARNSQRVTSLPCLR</sequence>
<feature type="region of interest" description="Disordered" evidence="1">
    <location>
        <begin position="135"/>
        <end position="158"/>
    </location>
</feature>
<dbReference type="AlphaFoldDB" id="A0A7R7HXK8"/>
<feature type="domain" description="RNHCP" evidence="2">
    <location>
        <begin position="58"/>
        <end position="139"/>
    </location>
</feature>
<dbReference type="InterPro" id="IPR024439">
    <property type="entry name" value="RNHCP"/>
</dbReference>
<gene>
    <name evidence="3" type="ORF">Athai_27460</name>
</gene>
<proteinExistence type="predicted"/>
<keyword evidence="4" id="KW-1185">Reference proteome</keyword>
<protein>
    <recommendedName>
        <fullName evidence="2">RNHCP domain-containing protein</fullName>
    </recommendedName>
</protein>
<name>A0A7R7HXK8_9ACTN</name>
<evidence type="ECO:0000313" key="4">
    <source>
        <dbReference type="Proteomes" id="UP000611640"/>
    </source>
</evidence>
<organism evidence="3 4">
    <name type="scientific">Actinocatenispora thailandica</name>
    <dbReference type="NCBI Taxonomy" id="227318"/>
    <lineage>
        <taxon>Bacteria</taxon>
        <taxon>Bacillati</taxon>
        <taxon>Actinomycetota</taxon>
        <taxon>Actinomycetes</taxon>
        <taxon>Micromonosporales</taxon>
        <taxon>Micromonosporaceae</taxon>
        <taxon>Actinocatenispora</taxon>
    </lineage>
</organism>
<dbReference type="RefSeq" id="WP_203961817.1">
    <property type="nucleotide sequence ID" value="NZ_AP023355.1"/>
</dbReference>
<dbReference type="KEGG" id="atl:Athai_27460"/>
<feature type="region of interest" description="Disordered" evidence="1">
    <location>
        <begin position="1"/>
        <end position="50"/>
    </location>
</feature>
<evidence type="ECO:0000259" key="2">
    <source>
        <dbReference type="Pfam" id="PF12647"/>
    </source>
</evidence>
<evidence type="ECO:0000313" key="3">
    <source>
        <dbReference type="EMBL" id="BCJ35243.1"/>
    </source>
</evidence>
<reference evidence="3 4" key="1">
    <citation type="submission" date="2020-08" db="EMBL/GenBank/DDBJ databases">
        <title>Whole genome shotgun sequence of Actinocatenispora thailandica NBRC 105041.</title>
        <authorList>
            <person name="Komaki H."/>
            <person name="Tamura T."/>
        </authorList>
    </citation>
    <scope>NUCLEOTIDE SEQUENCE [LARGE SCALE GENOMIC DNA]</scope>
    <source>
        <strain evidence="3 4">NBRC 105041</strain>
    </source>
</reference>
<accession>A0A7R7HXK8</accession>
<dbReference type="Proteomes" id="UP000611640">
    <property type="component" value="Chromosome"/>
</dbReference>
<dbReference type="EMBL" id="AP023355">
    <property type="protein sequence ID" value="BCJ35243.1"/>
    <property type="molecule type" value="Genomic_DNA"/>
</dbReference>